<dbReference type="EMBL" id="MHOT01000010">
    <property type="protein sequence ID" value="OGZ69471.1"/>
    <property type="molecule type" value="Genomic_DNA"/>
</dbReference>
<reference evidence="1 2" key="1">
    <citation type="journal article" date="2016" name="Nat. Commun.">
        <title>Thousands of microbial genomes shed light on interconnected biogeochemical processes in an aquifer system.</title>
        <authorList>
            <person name="Anantharaman K."/>
            <person name="Brown C.T."/>
            <person name="Hug L.A."/>
            <person name="Sharon I."/>
            <person name="Castelle C.J."/>
            <person name="Probst A.J."/>
            <person name="Thomas B.C."/>
            <person name="Singh A."/>
            <person name="Wilkins M.J."/>
            <person name="Karaoz U."/>
            <person name="Brodie E.L."/>
            <person name="Williams K.H."/>
            <person name="Hubbard S.S."/>
            <person name="Banfield J.F."/>
        </authorList>
    </citation>
    <scope>NUCLEOTIDE SEQUENCE [LARGE SCALE GENOMIC DNA]</scope>
</reference>
<proteinExistence type="predicted"/>
<sequence>MKTTMHIKVDKDIKEKSAKIARNLGLSLSTIVNASLRNFIKTETFSVSNAERMTPYMESWIAEVEEDIKHNRNFSGPFHSVAEIKKHFEK</sequence>
<accession>A0A1G2I4Q5</accession>
<organism evidence="1 2">
    <name type="scientific">Candidatus Staskawiczbacteria bacterium RIFCSPHIGHO2_02_FULL_42_22</name>
    <dbReference type="NCBI Taxonomy" id="1802207"/>
    <lineage>
        <taxon>Bacteria</taxon>
        <taxon>Candidatus Staskawicziibacteriota</taxon>
    </lineage>
</organism>
<protein>
    <submittedName>
        <fullName evidence="1">Uncharacterized protein</fullName>
    </submittedName>
</protein>
<dbReference type="Proteomes" id="UP000178820">
    <property type="component" value="Unassembled WGS sequence"/>
</dbReference>
<evidence type="ECO:0000313" key="2">
    <source>
        <dbReference type="Proteomes" id="UP000178820"/>
    </source>
</evidence>
<dbReference type="AlphaFoldDB" id="A0A1G2I4Q5"/>
<dbReference type="Gene3D" id="1.10.1220.10">
    <property type="entry name" value="Met repressor-like"/>
    <property type="match status" value="1"/>
</dbReference>
<dbReference type="InterPro" id="IPR013321">
    <property type="entry name" value="Arc_rbn_hlx_hlx"/>
</dbReference>
<evidence type="ECO:0000313" key="1">
    <source>
        <dbReference type="EMBL" id="OGZ69471.1"/>
    </source>
</evidence>
<name>A0A1G2I4Q5_9BACT</name>
<gene>
    <name evidence="1" type="ORF">A3D44_03550</name>
</gene>
<dbReference type="GO" id="GO:0006355">
    <property type="term" value="P:regulation of DNA-templated transcription"/>
    <property type="evidence" value="ECO:0007669"/>
    <property type="project" value="InterPro"/>
</dbReference>
<dbReference type="STRING" id="1802207.A3D44_03550"/>
<comment type="caution">
    <text evidence="1">The sequence shown here is derived from an EMBL/GenBank/DDBJ whole genome shotgun (WGS) entry which is preliminary data.</text>
</comment>